<evidence type="ECO:0000256" key="1">
    <source>
        <dbReference type="SAM" id="Coils"/>
    </source>
</evidence>
<keyword evidence="1" id="KW-0175">Coiled coil</keyword>
<comment type="caution">
    <text evidence="2">The sequence shown here is derived from an EMBL/GenBank/DDBJ whole genome shotgun (WGS) entry which is preliminary data.</text>
</comment>
<dbReference type="EMBL" id="JAGGJX010000001">
    <property type="protein sequence ID" value="MBP1854667.1"/>
    <property type="molecule type" value="Genomic_DNA"/>
</dbReference>
<organism evidence="2 3">
    <name type="scientific">Metaclostridioides mangenotii</name>
    <dbReference type="NCBI Taxonomy" id="1540"/>
    <lineage>
        <taxon>Bacteria</taxon>
        <taxon>Bacillati</taxon>
        <taxon>Bacillota</taxon>
        <taxon>Clostridia</taxon>
        <taxon>Peptostreptococcales</taxon>
        <taxon>Peptostreptococcaceae</taxon>
        <taxon>Metaclostridioides</taxon>
    </lineage>
</organism>
<dbReference type="Proteomes" id="UP000767291">
    <property type="component" value="Unassembled WGS sequence"/>
</dbReference>
<accession>A0ABS4E9P6</accession>
<gene>
    <name evidence="2" type="ORF">J2Z43_001057</name>
</gene>
<protein>
    <submittedName>
        <fullName evidence="2">Phage anti-repressor protein</fullName>
    </submittedName>
</protein>
<evidence type="ECO:0000313" key="2">
    <source>
        <dbReference type="EMBL" id="MBP1854667.1"/>
    </source>
</evidence>
<dbReference type="RefSeq" id="WP_209456146.1">
    <property type="nucleotide sequence ID" value="NZ_BAAACS010000012.1"/>
</dbReference>
<feature type="coiled-coil region" evidence="1">
    <location>
        <begin position="17"/>
        <end position="92"/>
    </location>
</feature>
<sequence length="169" mass="20294">MTKKDLYKVVEARLHNYKNLDMEINRTKLDIESYKAEFIGCKAITYQEDSVSPTNKFNSTTENEVLNREKELDIMQKELKKKEIEKLRIENALTCLDSREEEFFKLYFESKDKYKHSMVSISLDLCMDRKTCYLLKDKIIYKMMDMLYPKLKEMELPLFKVKNSTLFPH</sequence>
<keyword evidence="3" id="KW-1185">Reference proteome</keyword>
<proteinExistence type="predicted"/>
<name>A0ABS4E9P6_9FIRM</name>
<reference evidence="2 3" key="1">
    <citation type="submission" date="2021-03" db="EMBL/GenBank/DDBJ databases">
        <title>Genomic Encyclopedia of Type Strains, Phase IV (KMG-IV): sequencing the most valuable type-strain genomes for metagenomic binning, comparative biology and taxonomic classification.</title>
        <authorList>
            <person name="Goeker M."/>
        </authorList>
    </citation>
    <scope>NUCLEOTIDE SEQUENCE [LARGE SCALE GENOMIC DNA]</scope>
    <source>
        <strain evidence="2 3">DSM 1289</strain>
    </source>
</reference>
<evidence type="ECO:0000313" key="3">
    <source>
        <dbReference type="Proteomes" id="UP000767291"/>
    </source>
</evidence>